<evidence type="ECO:0000313" key="1">
    <source>
        <dbReference type="EMBL" id="MBX70924.1"/>
    </source>
</evidence>
<protein>
    <submittedName>
        <fullName evidence="1">Uncharacterized protein</fullName>
    </submittedName>
</protein>
<organism evidence="1">
    <name type="scientific">Rhizophora mucronata</name>
    <name type="common">Asiatic mangrove</name>
    <dbReference type="NCBI Taxonomy" id="61149"/>
    <lineage>
        <taxon>Eukaryota</taxon>
        <taxon>Viridiplantae</taxon>
        <taxon>Streptophyta</taxon>
        <taxon>Embryophyta</taxon>
        <taxon>Tracheophyta</taxon>
        <taxon>Spermatophyta</taxon>
        <taxon>Magnoliopsida</taxon>
        <taxon>eudicotyledons</taxon>
        <taxon>Gunneridae</taxon>
        <taxon>Pentapetalae</taxon>
        <taxon>rosids</taxon>
        <taxon>fabids</taxon>
        <taxon>Malpighiales</taxon>
        <taxon>Rhizophoraceae</taxon>
        <taxon>Rhizophora</taxon>
    </lineage>
</organism>
<dbReference type="EMBL" id="GGEC01090440">
    <property type="protein sequence ID" value="MBX70924.1"/>
    <property type="molecule type" value="Transcribed_RNA"/>
</dbReference>
<sequence length="34" mass="4105">MQISERKDPWTNDHNNSIFLLLTFTCALFNKKYD</sequence>
<name>A0A2P2QVM4_RHIMU</name>
<dbReference type="AlphaFoldDB" id="A0A2P2QVM4"/>
<accession>A0A2P2QVM4</accession>
<reference evidence="1" key="1">
    <citation type="submission" date="2018-02" db="EMBL/GenBank/DDBJ databases">
        <title>Rhizophora mucronata_Transcriptome.</title>
        <authorList>
            <person name="Meera S.P."/>
            <person name="Sreeshan A."/>
            <person name="Augustine A."/>
        </authorList>
    </citation>
    <scope>NUCLEOTIDE SEQUENCE</scope>
    <source>
        <tissue evidence="1">Leaf</tissue>
    </source>
</reference>
<proteinExistence type="predicted"/>